<dbReference type="GO" id="GO:0016787">
    <property type="term" value="F:hydrolase activity"/>
    <property type="evidence" value="ECO:0007669"/>
    <property type="project" value="UniProtKB-KW"/>
</dbReference>
<reference evidence="3 4" key="1">
    <citation type="journal article" date="2013" name="Antonie Van Leeuwenhoek">
        <title>Actinoplanes hulinensis sp. nov., a novel actinomycete isolated from soybean root (Glycine max (L.) Merr).</title>
        <authorList>
            <person name="Shen Y."/>
            <person name="Liu C."/>
            <person name="Wang X."/>
            <person name="Zhao J."/>
            <person name="Jia F."/>
            <person name="Zhang Y."/>
            <person name="Wang L."/>
            <person name="Yang D."/>
            <person name="Xiang W."/>
        </authorList>
    </citation>
    <scope>NUCLEOTIDE SEQUENCE [LARGE SCALE GENOMIC DNA]</scope>
    <source>
        <strain evidence="3 4">NEAU-M9</strain>
    </source>
</reference>
<proteinExistence type="predicted"/>
<dbReference type="EMBL" id="JAHXZI010000026">
    <property type="protein sequence ID" value="MBW6439344.1"/>
    <property type="molecule type" value="Genomic_DNA"/>
</dbReference>
<evidence type="ECO:0000313" key="4">
    <source>
        <dbReference type="Proteomes" id="UP001519863"/>
    </source>
</evidence>
<dbReference type="Proteomes" id="UP001519863">
    <property type="component" value="Unassembled WGS sequence"/>
</dbReference>
<sequence length="349" mass="39253">MRRLGVAEHAQHDQPCAPVHRREEHERREHHPRDGDLVVLVLPFPRPGRNQQPHHQQRHRQRENQQPELPAAHVRDRGHHRGRGHTCQQAKPPDRSRIHTRDSGRSAQGLYSGPVATIRAVFFDVGGTILDESREFAAWADWLGVPRHTLSAVFGAVMARGLDYRETFRTFRPDFDIETERRLRVAAGRPETFGEEDLYPDARSCLAALKEQGLLVGLAGNQPAHAEQLLRELDLPVDVIGTSEGWGVEKPAPAFFDRVLDVAGVEPASILYVGDRPDNDAAPAMAAGMRACLIRRSPWGHILDMPEIAERCLFRIDSLDELPVLIAECPLPTRFVRADGKHARRDSCQ</sequence>
<dbReference type="InterPro" id="IPR006439">
    <property type="entry name" value="HAD-SF_hydro_IA"/>
</dbReference>
<organism evidence="3 4">
    <name type="scientific">Actinoplanes hulinensis</name>
    <dbReference type="NCBI Taxonomy" id="1144547"/>
    <lineage>
        <taxon>Bacteria</taxon>
        <taxon>Bacillati</taxon>
        <taxon>Actinomycetota</taxon>
        <taxon>Actinomycetes</taxon>
        <taxon>Micromonosporales</taxon>
        <taxon>Micromonosporaceae</taxon>
        <taxon>Actinoplanes</taxon>
    </lineage>
</organism>
<feature type="compositionally biased region" description="Basic and acidic residues" evidence="2">
    <location>
        <begin position="20"/>
        <end position="36"/>
    </location>
</feature>
<dbReference type="InterPro" id="IPR051540">
    <property type="entry name" value="S-2-haloacid_dehalogenase"/>
</dbReference>
<dbReference type="PRINTS" id="PR00413">
    <property type="entry name" value="HADHALOGNASE"/>
</dbReference>
<evidence type="ECO:0000256" key="1">
    <source>
        <dbReference type="ARBA" id="ARBA00022801"/>
    </source>
</evidence>
<accession>A0ABS7BEQ3</accession>
<feature type="region of interest" description="Disordered" evidence="2">
    <location>
        <begin position="1"/>
        <end position="110"/>
    </location>
</feature>
<evidence type="ECO:0000313" key="3">
    <source>
        <dbReference type="EMBL" id="MBW6439344.1"/>
    </source>
</evidence>
<dbReference type="Pfam" id="PF00702">
    <property type="entry name" value="Hydrolase"/>
    <property type="match status" value="1"/>
</dbReference>
<feature type="compositionally biased region" description="Basic and acidic residues" evidence="2">
    <location>
        <begin position="92"/>
        <end position="104"/>
    </location>
</feature>
<comment type="caution">
    <text evidence="3">The sequence shown here is derived from an EMBL/GenBank/DDBJ whole genome shotgun (WGS) entry which is preliminary data.</text>
</comment>
<name>A0ABS7BEQ3_9ACTN</name>
<dbReference type="SUPFAM" id="SSF56784">
    <property type="entry name" value="HAD-like"/>
    <property type="match status" value="1"/>
</dbReference>
<feature type="compositionally biased region" description="Basic and acidic residues" evidence="2">
    <location>
        <begin position="1"/>
        <end position="12"/>
    </location>
</feature>
<gene>
    <name evidence="3" type="ORF">KZ829_37035</name>
</gene>
<dbReference type="Gene3D" id="3.40.50.1000">
    <property type="entry name" value="HAD superfamily/HAD-like"/>
    <property type="match status" value="1"/>
</dbReference>
<dbReference type="SFLD" id="SFLDG01129">
    <property type="entry name" value="C1.5:_HAD__Beta-PGM__Phosphata"/>
    <property type="match status" value="1"/>
</dbReference>
<evidence type="ECO:0000256" key="2">
    <source>
        <dbReference type="SAM" id="MobiDB-lite"/>
    </source>
</evidence>
<dbReference type="InterPro" id="IPR036412">
    <property type="entry name" value="HAD-like_sf"/>
</dbReference>
<keyword evidence="4" id="KW-1185">Reference proteome</keyword>
<keyword evidence="1 3" id="KW-0378">Hydrolase</keyword>
<dbReference type="PANTHER" id="PTHR43316">
    <property type="entry name" value="HYDROLASE, HALOACID DELAHOGENASE-RELATED"/>
    <property type="match status" value="1"/>
</dbReference>
<dbReference type="InterPro" id="IPR023214">
    <property type="entry name" value="HAD_sf"/>
</dbReference>
<protein>
    <submittedName>
        <fullName evidence="3">HAD family hydrolase</fullName>
    </submittedName>
</protein>
<dbReference type="SFLD" id="SFLDS00003">
    <property type="entry name" value="Haloacid_Dehalogenase"/>
    <property type="match status" value="1"/>
</dbReference>
<dbReference type="NCBIfam" id="TIGR01549">
    <property type="entry name" value="HAD-SF-IA-v1"/>
    <property type="match status" value="1"/>
</dbReference>